<name>A0ACC1I6U4_9FUNG</name>
<proteinExistence type="predicted"/>
<evidence type="ECO:0000313" key="2">
    <source>
        <dbReference type="Proteomes" id="UP001150581"/>
    </source>
</evidence>
<organism evidence="1 2">
    <name type="scientific">Kickxella alabastrina</name>
    <dbReference type="NCBI Taxonomy" id="61397"/>
    <lineage>
        <taxon>Eukaryota</taxon>
        <taxon>Fungi</taxon>
        <taxon>Fungi incertae sedis</taxon>
        <taxon>Zoopagomycota</taxon>
        <taxon>Kickxellomycotina</taxon>
        <taxon>Kickxellomycetes</taxon>
        <taxon>Kickxellales</taxon>
        <taxon>Kickxellaceae</taxon>
        <taxon>Kickxella</taxon>
    </lineage>
</organism>
<dbReference type="EMBL" id="JANBPG010002682">
    <property type="protein sequence ID" value="KAJ1884957.1"/>
    <property type="molecule type" value="Genomic_DNA"/>
</dbReference>
<reference evidence="1" key="1">
    <citation type="submission" date="2022-07" db="EMBL/GenBank/DDBJ databases">
        <title>Phylogenomic reconstructions and comparative analyses of Kickxellomycotina fungi.</title>
        <authorList>
            <person name="Reynolds N.K."/>
            <person name="Stajich J.E."/>
            <person name="Barry K."/>
            <person name="Grigoriev I.V."/>
            <person name="Crous P."/>
            <person name="Smith M.E."/>
        </authorList>
    </citation>
    <scope>NUCLEOTIDE SEQUENCE</scope>
    <source>
        <strain evidence="1">Benny 63K</strain>
    </source>
</reference>
<evidence type="ECO:0000313" key="1">
    <source>
        <dbReference type="EMBL" id="KAJ1884957.1"/>
    </source>
</evidence>
<accession>A0ACC1I6U4</accession>
<sequence length="240" mass="27231">MAAETGTNVGLEGPLKELSDINIEISVIVDQLVDEEAALHAKYELRKAPLYKKRQNVIANISRFWLTCVTSLIEMEDAEAISYLKNIEIQRSTENPINYNIVFLFEENPYFTNSKLIKEFDFSDKGNIKVINHKIDWKANMDLTAVGKKTDVEEEGDEFSENEDASFFCWFNDANGSDLADLIANDLFPNADMYFIDSEDSEDEESPVFELGESDVEEEVESVSDNEVENAPASKRAKRN</sequence>
<keyword evidence="2" id="KW-1185">Reference proteome</keyword>
<comment type="caution">
    <text evidence="1">The sequence shown here is derived from an EMBL/GenBank/DDBJ whole genome shotgun (WGS) entry which is preliminary data.</text>
</comment>
<protein>
    <submittedName>
        <fullName evidence="1">Uncharacterized protein</fullName>
    </submittedName>
</protein>
<dbReference type="Proteomes" id="UP001150581">
    <property type="component" value="Unassembled WGS sequence"/>
</dbReference>
<gene>
    <name evidence="1" type="ORF">LPJ66_010360</name>
</gene>